<dbReference type="Gene3D" id="3.40.630.30">
    <property type="match status" value="1"/>
</dbReference>
<reference evidence="2" key="1">
    <citation type="journal article" date="2023" name="Mol. Phylogenet. Evol.">
        <title>Genome-scale phylogeny and comparative genomics of the fungal order Sordariales.</title>
        <authorList>
            <person name="Hensen N."/>
            <person name="Bonometti L."/>
            <person name="Westerberg I."/>
            <person name="Brannstrom I.O."/>
            <person name="Guillou S."/>
            <person name="Cros-Aarteil S."/>
            <person name="Calhoun S."/>
            <person name="Haridas S."/>
            <person name="Kuo A."/>
            <person name="Mondo S."/>
            <person name="Pangilinan J."/>
            <person name="Riley R."/>
            <person name="LaButti K."/>
            <person name="Andreopoulos B."/>
            <person name="Lipzen A."/>
            <person name="Chen C."/>
            <person name="Yan M."/>
            <person name="Daum C."/>
            <person name="Ng V."/>
            <person name="Clum A."/>
            <person name="Steindorff A."/>
            <person name="Ohm R.A."/>
            <person name="Martin F."/>
            <person name="Silar P."/>
            <person name="Natvig D.O."/>
            <person name="Lalanne C."/>
            <person name="Gautier V."/>
            <person name="Ament-Velasquez S.L."/>
            <person name="Kruys A."/>
            <person name="Hutchinson M.I."/>
            <person name="Powell A.J."/>
            <person name="Barry K."/>
            <person name="Miller A.N."/>
            <person name="Grigoriev I.V."/>
            <person name="Debuchy R."/>
            <person name="Gladieux P."/>
            <person name="Hiltunen Thoren M."/>
            <person name="Johannesson H."/>
        </authorList>
    </citation>
    <scope>NUCLEOTIDE SEQUENCE</scope>
    <source>
        <strain evidence="2">CBS 315.58</strain>
    </source>
</reference>
<keyword evidence="3" id="KW-1185">Reference proteome</keyword>
<evidence type="ECO:0000313" key="2">
    <source>
        <dbReference type="EMBL" id="KAK4196678.1"/>
    </source>
</evidence>
<dbReference type="InterPro" id="IPR052523">
    <property type="entry name" value="Trichothecene_AcTrans"/>
</dbReference>
<organism evidence="2 3">
    <name type="scientific">Triangularia verruculosa</name>
    <dbReference type="NCBI Taxonomy" id="2587418"/>
    <lineage>
        <taxon>Eukaryota</taxon>
        <taxon>Fungi</taxon>
        <taxon>Dikarya</taxon>
        <taxon>Ascomycota</taxon>
        <taxon>Pezizomycotina</taxon>
        <taxon>Sordariomycetes</taxon>
        <taxon>Sordariomycetidae</taxon>
        <taxon>Sordariales</taxon>
        <taxon>Podosporaceae</taxon>
        <taxon>Triangularia</taxon>
    </lineage>
</organism>
<feature type="domain" description="N-acetyltransferase" evidence="1">
    <location>
        <begin position="176"/>
        <end position="253"/>
    </location>
</feature>
<dbReference type="InterPro" id="IPR016181">
    <property type="entry name" value="Acyl_CoA_acyltransferase"/>
</dbReference>
<dbReference type="PANTHER" id="PTHR42791:SF14">
    <property type="entry name" value="N-ACETYLTRANSFERASE DOMAIN-CONTAINING PROTEIN"/>
    <property type="match status" value="1"/>
</dbReference>
<dbReference type="InterPro" id="IPR000182">
    <property type="entry name" value="GNAT_dom"/>
</dbReference>
<dbReference type="Pfam" id="PF13508">
    <property type="entry name" value="Acetyltransf_7"/>
    <property type="match status" value="1"/>
</dbReference>
<dbReference type="PROSITE" id="PS51186">
    <property type="entry name" value="GNAT"/>
    <property type="match status" value="1"/>
</dbReference>
<gene>
    <name evidence="2" type="ORF">QBC40DRAFT_286891</name>
</gene>
<dbReference type="EMBL" id="MU863979">
    <property type="protein sequence ID" value="KAK4196678.1"/>
    <property type="molecule type" value="Genomic_DNA"/>
</dbReference>
<protein>
    <recommendedName>
        <fullName evidence="1">N-acetyltransferase domain-containing protein</fullName>
    </recommendedName>
</protein>
<dbReference type="PANTHER" id="PTHR42791">
    <property type="entry name" value="GNAT FAMILY ACETYLTRANSFERASE"/>
    <property type="match status" value="1"/>
</dbReference>
<proteinExistence type="predicted"/>
<comment type="caution">
    <text evidence="2">The sequence shown here is derived from an EMBL/GenBank/DDBJ whole genome shotgun (WGS) entry which is preliminary data.</text>
</comment>
<dbReference type="AlphaFoldDB" id="A0AAN6XAX5"/>
<dbReference type="GO" id="GO:0016747">
    <property type="term" value="F:acyltransferase activity, transferring groups other than amino-acyl groups"/>
    <property type="evidence" value="ECO:0007669"/>
    <property type="project" value="InterPro"/>
</dbReference>
<evidence type="ECO:0000313" key="3">
    <source>
        <dbReference type="Proteomes" id="UP001303160"/>
    </source>
</evidence>
<evidence type="ECO:0000259" key="1">
    <source>
        <dbReference type="PROSITE" id="PS51186"/>
    </source>
</evidence>
<dbReference type="Proteomes" id="UP001303160">
    <property type="component" value="Unassembled WGS sequence"/>
</dbReference>
<dbReference type="CDD" id="cd04301">
    <property type="entry name" value="NAT_SF"/>
    <property type="match status" value="1"/>
</dbReference>
<name>A0AAN6XAX5_9PEZI</name>
<sequence length="261" mass="29230">MAVFTDVLVEPVTSADDFPQIYHCISEAFGRQIKDTIWMAMNPHWDSPEGQQKGAAGLLKRWQSGITTNKDGQPNTAILKATLRDPQDGFRLKIVGAAIWSQASFVRGYGDPPTNNPAAAIEEQIACLTERRFATQMYASLWKRRVEVAREKADRYRKVESDNEGTRTTPPPAIFALDTCAVDPAFQRRGVAGKLVAWGLEEAQRRGGLECTTEASPMGRVVYKRLGFRAEKGAEEDLVYEVDEEFEGRDKPEIVFMRTRA</sequence>
<reference evidence="2" key="2">
    <citation type="submission" date="2023-05" db="EMBL/GenBank/DDBJ databases">
        <authorList>
            <consortium name="Lawrence Berkeley National Laboratory"/>
            <person name="Steindorff A."/>
            <person name="Hensen N."/>
            <person name="Bonometti L."/>
            <person name="Westerberg I."/>
            <person name="Brannstrom I.O."/>
            <person name="Guillou S."/>
            <person name="Cros-Aarteil S."/>
            <person name="Calhoun S."/>
            <person name="Haridas S."/>
            <person name="Kuo A."/>
            <person name="Mondo S."/>
            <person name="Pangilinan J."/>
            <person name="Riley R."/>
            <person name="Labutti K."/>
            <person name="Andreopoulos B."/>
            <person name="Lipzen A."/>
            <person name="Chen C."/>
            <person name="Yanf M."/>
            <person name="Daum C."/>
            <person name="Ng V."/>
            <person name="Clum A."/>
            <person name="Ohm R."/>
            <person name="Martin F."/>
            <person name="Silar P."/>
            <person name="Natvig D."/>
            <person name="Lalanne C."/>
            <person name="Gautier V."/>
            <person name="Ament-Velasquez S.L."/>
            <person name="Kruys A."/>
            <person name="Hutchinson M.I."/>
            <person name="Powell A.J."/>
            <person name="Barry K."/>
            <person name="Miller A.N."/>
            <person name="Grigoriev I.V."/>
            <person name="Debuchy R."/>
            <person name="Gladieux P."/>
            <person name="Thoren M.H."/>
            <person name="Johannesson H."/>
        </authorList>
    </citation>
    <scope>NUCLEOTIDE SEQUENCE</scope>
    <source>
        <strain evidence="2">CBS 315.58</strain>
    </source>
</reference>
<accession>A0AAN6XAX5</accession>
<dbReference type="SUPFAM" id="SSF55729">
    <property type="entry name" value="Acyl-CoA N-acyltransferases (Nat)"/>
    <property type="match status" value="1"/>
</dbReference>